<feature type="chain" id="PRO_5031046441" description="Alpha/beta hydrolase" evidence="1">
    <location>
        <begin position="26"/>
        <end position="300"/>
    </location>
</feature>
<name>A0A7X0MTM0_9HYPH</name>
<feature type="signal peptide" evidence="1">
    <location>
        <begin position="1"/>
        <end position="25"/>
    </location>
</feature>
<dbReference type="RefSeq" id="WP_184656169.1">
    <property type="nucleotide sequence ID" value="NZ_JACHBU010000022.1"/>
</dbReference>
<proteinExistence type="predicted"/>
<organism evidence="2 3">
    <name type="scientific">Rhizobium soli</name>
    <dbReference type="NCBI Taxonomy" id="424798"/>
    <lineage>
        <taxon>Bacteria</taxon>
        <taxon>Pseudomonadati</taxon>
        <taxon>Pseudomonadota</taxon>
        <taxon>Alphaproteobacteria</taxon>
        <taxon>Hyphomicrobiales</taxon>
        <taxon>Rhizobiaceae</taxon>
        <taxon>Rhizobium/Agrobacterium group</taxon>
        <taxon>Rhizobium</taxon>
    </lineage>
</organism>
<evidence type="ECO:0008006" key="4">
    <source>
        <dbReference type="Google" id="ProtNLM"/>
    </source>
</evidence>
<dbReference type="Gene3D" id="3.40.50.1820">
    <property type="entry name" value="alpha/beta hydrolase"/>
    <property type="match status" value="1"/>
</dbReference>
<keyword evidence="3" id="KW-1185">Reference proteome</keyword>
<gene>
    <name evidence="2" type="ORF">F4695_004585</name>
</gene>
<dbReference type="AlphaFoldDB" id="A0A7X0MTM0"/>
<keyword evidence="1" id="KW-0732">Signal</keyword>
<evidence type="ECO:0000256" key="1">
    <source>
        <dbReference type="SAM" id="SignalP"/>
    </source>
</evidence>
<sequence length="300" mass="33069">MIYSVLQKVSTAVWSIILTAGTGFAQDSEPLTWSSQADHSRCPVGPTALWIDAPDVEACMRFFSAGEIKSAPLIVVLLRGDRNAFVKIHPSKIPQNTVEEQEKLAKDARKRVGLPVISLARPGTYGSSGNHLRRRQKPEFDTINATLNALRERYGIGEFVLVGHSGGATAVGAMLTYGRRDIRCAIIVSGAFDLLERARWLRHLNGRREKPGRDTTGLANPYDPISHTGGIAIHPERRIVVMGDPHDTVTPFSLQKKFAENVRLLGHQVEVHRIKARAPAHHYPGPTVSLDMVKPCLRTN</sequence>
<protein>
    <recommendedName>
        <fullName evidence="4">Alpha/beta hydrolase</fullName>
    </recommendedName>
</protein>
<dbReference type="SUPFAM" id="SSF53474">
    <property type="entry name" value="alpha/beta-Hydrolases"/>
    <property type="match status" value="1"/>
</dbReference>
<dbReference type="InterPro" id="IPR029058">
    <property type="entry name" value="AB_hydrolase_fold"/>
</dbReference>
<reference evidence="2 3" key="1">
    <citation type="submission" date="2020-08" db="EMBL/GenBank/DDBJ databases">
        <title>The Agave Microbiome: Exploring the role of microbial communities in plant adaptations to desert environments.</title>
        <authorList>
            <person name="Partida-Martinez L.P."/>
        </authorList>
    </citation>
    <scope>NUCLEOTIDE SEQUENCE [LARGE SCALE GENOMIC DNA]</scope>
    <source>
        <strain evidence="2 3">AS3.12</strain>
    </source>
</reference>
<dbReference type="Proteomes" id="UP000585437">
    <property type="component" value="Unassembled WGS sequence"/>
</dbReference>
<evidence type="ECO:0000313" key="3">
    <source>
        <dbReference type="Proteomes" id="UP000585437"/>
    </source>
</evidence>
<accession>A0A7X0MTM0</accession>
<dbReference type="EMBL" id="JACHBU010000022">
    <property type="protein sequence ID" value="MBB6511187.1"/>
    <property type="molecule type" value="Genomic_DNA"/>
</dbReference>
<comment type="caution">
    <text evidence="2">The sequence shown here is derived from an EMBL/GenBank/DDBJ whole genome shotgun (WGS) entry which is preliminary data.</text>
</comment>
<evidence type="ECO:0000313" key="2">
    <source>
        <dbReference type="EMBL" id="MBB6511187.1"/>
    </source>
</evidence>